<evidence type="ECO:0000313" key="1">
    <source>
        <dbReference type="EMBL" id="KAF1023742.1"/>
    </source>
</evidence>
<proteinExistence type="predicted"/>
<gene>
    <name evidence="1" type="ORF">GAK29_02857</name>
</gene>
<protein>
    <submittedName>
        <fullName evidence="1">Uncharacterized protein</fullName>
    </submittedName>
</protein>
<sequence length="193" mass="23069">MMFENIEYVLKMKKRLLDVTRVILDKFSNRYHDYDEFWGIGVLYSHARHLNTSSFTFKLLNQHHDINDVFLEKVHQKFSKHLVHYLSIHHKFLTDLSLAMIKIDFDRDHLLKPSTLYGDYFYVQVELIDQKGQCFIAESDGYCCPHIEWIQQRKLIDSLPLEQKNFTGKLRVNINKGIDKLLHFLSWFISCSL</sequence>
<accession>A0A833PED3</accession>
<name>A0A833PED3_ACIBZ</name>
<organism evidence="1 2">
    <name type="scientific">Acinetobacter bereziniae</name>
    <name type="common">Acinetobacter genomosp. 10</name>
    <dbReference type="NCBI Taxonomy" id="106648"/>
    <lineage>
        <taxon>Bacteria</taxon>
        <taxon>Pseudomonadati</taxon>
        <taxon>Pseudomonadota</taxon>
        <taxon>Gammaproteobacteria</taxon>
        <taxon>Moraxellales</taxon>
        <taxon>Moraxellaceae</taxon>
        <taxon>Acinetobacter</taxon>
    </lineage>
</organism>
<dbReference type="AlphaFoldDB" id="A0A833PED3"/>
<comment type="caution">
    <text evidence="1">The sequence shown here is derived from an EMBL/GenBank/DDBJ whole genome shotgun (WGS) entry which is preliminary data.</text>
</comment>
<dbReference type="Proteomes" id="UP000490535">
    <property type="component" value="Unassembled WGS sequence"/>
</dbReference>
<dbReference type="EMBL" id="WNDP01000074">
    <property type="protein sequence ID" value="KAF1023742.1"/>
    <property type="molecule type" value="Genomic_DNA"/>
</dbReference>
<reference evidence="2" key="1">
    <citation type="journal article" date="2020" name="MBio">
        <title>Horizontal gene transfer to a defensive symbiont with a reduced genome amongst a multipartite beetle microbiome.</title>
        <authorList>
            <person name="Waterworth S.C."/>
            <person name="Florez L.V."/>
            <person name="Rees E.R."/>
            <person name="Hertweck C."/>
            <person name="Kaltenpoth M."/>
            <person name="Kwan J.C."/>
        </authorList>
    </citation>
    <scope>NUCLEOTIDE SEQUENCE [LARGE SCALE GENOMIC DNA]</scope>
</reference>
<evidence type="ECO:0000313" key="2">
    <source>
        <dbReference type="Proteomes" id="UP000490535"/>
    </source>
</evidence>